<dbReference type="AlphaFoldDB" id="A0A395XCY0"/>
<organism evidence="1 2">
    <name type="scientific">Bifidobacterium pseudolongum</name>
    <dbReference type="NCBI Taxonomy" id="1694"/>
    <lineage>
        <taxon>Bacteria</taxon>
        <taxon>Bacillati</taxon>
        <taxon>Actinomycetota</taxon>
        <taxon>Actinomycetes</taxon>
        <taxon>Bifidobacteriales</taxon>
        <taxon>Bifidobacteriaceae</taxon>
        <taxon>Bifidobacterium</taxon>
    </lineage>
</organism>
<dbReference type="EMBL" id="QRZV01000004">
    <property type="protein sequence ID" value="RGW08558.1"/>
    <property type="molecule type" value="Genomic_DNA"/>
</dbReference>
<evidence type="ECO:0000313" key="1">
    <source>
        <dbReference type="EMBL" id="RGW08558.1"/>
    </source>
</evidence>
<dbReference type="RefSeq" id="WP_118239434.1">
    <property type="nucleotide sequence ID" value="NZ_JAIZGR010000034.1"/>
</dbReference>
<reference evidence="1 2" key="1">
    <citation type="submission" date="2018-08" db="EMBL/GenBank/DDBJ databases">
        <title>A genome reference for cultivated species of the human gut microbiota.</title>
        <authorList>
            <person name="Zou Y."/>
            <person name="Xue W."/>
            <person name="Luo G."/>
        </authorList>
    </citation>
    <scope>NUCLEOTIDE SEQUENCE [LARGE SCALE GENOMIC DNA]</scope>
    <source>
        <strain evidence="1 2">AF13-3LB</strain>
    </source>
</reference>
<evidence type="ECO:0000313" key="2">
    <source>
        <dbReference type="Proteomes" id="UP000265970"/>
    </source>
</evidence>
<comment type="caution">
    <text evidence="1">The sequence shown here is derived from an EMBL/GenBank/DDBJ whole genome shotgun (WGS) entry which is preliminary data.</text>
</comment>
<gene>
    <name evidence="1" type="ORF">DWV92_06880</name>
</gene>
<sequence>MNENPNPAGSTGTALLLDPPILIVTTHMGGLLAVPMQTDVEGQRQRIETPCEQCGDSDTVFAVVRTWGELDDELMALAGDGWADDALTDIAKLAALRYCPQVDEGAVGELAAQLCARAEQWWNDNETLEDE</sequence>
<proteinExistence type="predicted"/>
<protein>
    <submittedName>
        <fullName evidence="1">Uncharacterized protein</fullName>
    </submittedName>
</protein>
<name>A0A395XCY0_9BIFI</name>
<accession>A0A395XCY0</accession>
<dbReference type="Proteomes" id="UP000265970">
    <property type="component" value="Unassembled WGS sequence"/>
</dbReference>